<keyword evidence="6" id="KW-1185">Reference proteome</keyword>
<dbReference type="InterPro" id="IPR019888">
    <property type="entry name" value="Tscrpt_reg_AsnC-like"/>
</dbReference>
<dbReference type="RefSeq" id="WP_131097596.1">
    <property type="nucleotide sequence ID" value="NZ_CP036455.1"/>
</dbReference>
<keyword evidence="3" id="KW-0804">Transcription</keyword>
<proteinExistence type="predicted"/>
<evidence type="ECO:0000259" key="4">
    <source>
        <dbReference type="PROSITE" id="PS50956"/>
    </source>
</evidence>
<dbReference type="InterPro" id="IPR011991">
    <property type="entry name" value="ArsR-like_HTH"/>
</dbReference>
<dbReference type="InterPro" id="IPR000485">
    <property type="entry name" value="AsnC-type_HTH_dom"/>
</dbReference>
<dbReference type="InterPro" id="IPR011008">
    <property type="entry name" value="Dimeric_a/b-barrel"/>
</dbReference>
<evidence type="ECO:0000313" key="6">
    <source>
        <dbReference type="Proteomes" id="UP000292235"/>
    </source>
</evidence>
<keyword evidence="1" id="KW-0805">Transcription regulation</keyword>
<dbReference type="AlphaFoldDB" id="A0A4P6Q1S5"/>
<organism evidence="5 6">
    <name type="scientific">Streptomonospora litoralis</name>
    <dbReference type="NCBI Taxonomy" id="2498135"/>
    <lineage>
        <taxon>Bacteria</taxon>
        <taxon>Bacillati</taxon>
        <taxon>Actinomycetota</taxon>
        <taxon>Actinomycetes</taxon>
        <taxon>Streptosporangiales</taxon>
        <taxon>Nocardiopsidaceae</taxon>
        <taxon>Streptomonospora</taxon>
    </lineage>
</organism>
<dbReference type="GO" id="GO:0005829">
    <property type="term" value="C:cytosol"/>
    <property type="evidence" value="ECO:0007669"/>
    <property type="project" value="TreeGrafter"/>
</dbReference>
<gene>
    <name evidence="5" type="ORF">EKD16_06975</name>
</gene>
<dbReference type="OrthoDB" id="3526090at2"/>
<dbReference type="GO" id="GO:0043565">
    <property type="term" value="F:sequence-specific DNA binding"/>
    <property type="evidence" value="ECO:0007669"/>
    <property type="project" value="InterPro"/>
</dbReference>
<dbReference type="InterPro" id="IPR019885">
    <property type="entry name" value="Tscrpt_reg_HTH_AsnC-type_CS"/>
</dbReference>
<sequence length="300" mass="30974">MNAASTLQLDTVDAAIVHELRADGRLAFEALAGRVGLSRAAARLRVRRLLDSGALRVVGVLHPAVRGVGASAHLSIGVRGTAADAAAAVAALPAVASVSVTTGRHPVSAEVRAGDLERLSAAVEGVRALPRVSTAAAAVHTRTLKDPYLGSAPPPRISPDETDRRLLGLLESDGRSSFAEMAGRVGLSAGAVRSRVKRLLESGAVRVTALLDPAAAGMAVHGGFAARLENDADAAAESVAQTDDVRFLARCLGPADAIGTIAAASPTTLHEAFDRLRGLPGVRLTRTWLHLAHVKDYYDA</sequence>
<evidence type="ECO:0000256" key="1">
    <source>
        <dbReference type="ARBA" id="ARBA00023015"/>
    </source>
</evidence>
<dbReference type="SUPFAM" id="SSF54909">
    <property type="entry name" value="Dimeric alpha+beta barrel"/>
    <property type="match status" value="2"/>
</dbReference>
<dbReference type="PROSITE" id="PS00519">
    <property type="entry name" value="HTH_ASNC_1"/>
    <property type="match status" value="2"/>
</dbReference>
<feature type="domain" description="HTH asnC-type" evidence="4">
    <location>
        <begin position="9"/>
        <end position="69"/>
    </location>
</feature>
<reference evidence="5 6" key="1">
    <citation type="submission" date="2019-02" db="EMBL/GenBank/DDBJ databases">
        <authorList>
            <person name="Khodamoradi S."/>
            <person name="Hahnke R.L."/>
            <person name="Kaempfer P."/>
            <person name="Schumann P."/>
            <person name="Rohde M."/>
            <person name="Steinert M."/>
            <person name="Luzhetskyy A."/>
            <person name="Wink J."/>
            <person name="Ruckert C."/>
        </authorList>
    </citation>
    <scope>NUCLEOTIDE SEQUENCE [LARGE SCALE GENOMIC DNA]</scope>
    <source>
        <strain evidence="5 6">M2</strain>
    </source>
</reference>
<evidence type="ECO:0000256" key="2">
    <source>
        <dbReference type="ARBA" id="ARBA00023125"/>
    </source>
</evidence>
<feature type="domain" description="HTH asnC-type" evidence="4">
    <location>
        <begin position="159"/>
        <end position="219"/>
    </location>
</feature>
<dbReference type="SUPFAM" id="SSF46785">
    <property type="entry name" value="Winged helix' DNA-binding domain"/>
    <property type="match status" value="2"/>
</dbReference>
<dbReference type="Gene3D" id="1.10.10.10">
    <property type="entry name" value="Winged helix-like DNA-binding domain superfamily/Winged helix DNA-binding domain"/>
    <property type="match status" value="2"/>
</dbReference>
<evidence type="ECO:0000313" key="5">
    <source>
        <dbReference type="EMBL" id="QBI53191.1"/>
    </source>
</evidence>
<dbReference type="Pfam" id="PF13404">
    <property type="entry name" value="HTH_AsnC-type"/>
    <property type="match status" value="2"/>
</dbReference>
<dbReference type="GO" id="GO:0043200">
    <property type="term" value="P:response to amino acid"/>
    <property type="evidence" value="ECO:0007669"/>
    <property type="project" value="TreeGrafter"/>
</dbReference>
<dbReference type="Gene3D" id="3.30.70.920">
    <property type="match status" value="2"/>
</dbReference>
<dbReference type="EMBL" id="CP036455">
    <property type="protein sequence ID" value="QBI53191.1"/>
    <property type="molecule type" value="Genomic_DNA"/>
</dbReference>
<dbReference type="InterPro" id="IPR036390">
    <property type="entry name" value="WH_DNA-bd_sf"/>
</dbReference>
<dbReference type="PROSITE" id="PS50956">
    <property type="entry name" value="HTH_ASNC_2"/>
    <property type="match status" value="2"/>
</dbReference>
<dbReference type="Proteomes" id="UP000292235">
    <property type="component" value="Chromosome"/>
</dbReference>
<accession>A0A4P6Q1S5</accession>
<protein>
    <submittedName>
        <fullName evidence="5">Leucine-responsive transcriptional regulator</fullName>
    </submittedName>
</protein>
<dbReference type="CDD" id="cd00090">
    <property type="entry name" value="HTH_ARSR"/>
    <property type="match status" value="1"/>
</dbReference>
<dbReference type="KEGG" id="strr:EKD16_06975"/>
<dbReference type="InterPro" id="IPR036388">
    <property type="entry name" value="WH-like_DNA-bd_sf"/>
</dbReference>
<keyword evidence="2" id="KW-0238">DNA-binding</keyword>
<dbReference type="PRINTS" id="PR00033">
    <property type="entry name" value="HTHASNC"/>
</dbReference>
<name>A0A4P6Q1S5_9ACTN</name>
<evidence type="ECO:0000256" key="3">
    <source>
        <dbReference type="ARBA" id="ARBA00023163"/>
    </source>
</evidence>
<dbReference type="SMART" id="SM00344">
    <property type="entry name" value="HTH_ASNC"/>
    <property type="match status" value="2"/>
</dbReference>
<dbReference type="PANTHER" id="PTHR30154">
    <property type="entry name" value="LEUCINE-RESPONSIVE REGULATORY PROTEIN"/>
    <property type="match status" value="1"/>
</dbReference>
<dbReference type="PANTHER" id="PTHR30154:SF34">
    <property type="entry name" value="TRANSCRIPTIONAL REGULATOR AZLB"/>
    <property type="match status" value="1"/>
</dbReference>